<evidence type="ECO:0000313" key="9">
    <source>
        <dbReference type="EMBL" id="KAL0481668.1"/>
    </source>
</evidence>
<sequence>MIPRMIMMYMLFNWLFGSKTAAPVKDKTGKVIQPHMCAFGRGQQFEFNAWVTPNKTFDFQTFEVPTWKEERIIFANIDQNSRNYSTNLTKTSHQDLYNTLVTNHTLYLHAFLSQRSHLLNNSKTVHITHPLNKYVKIKKNLKKNLLSDEKNVTLIKSEPDVYGSYFNPEVSINLVDYQEAIPSGQILPHVKPHLKFPGKSLNYLPVMYVNEFWTLKEKLLLVNDTVENIPLTITFDSMSALKWQVYLQFEMSMEMQKKLGTVTGDDDQDDFKRMLTDTNPILLGVTVFVSILHSIFDFLAFKNDIAFWKDRKSMEGLSVRTIFINCFMQLVIFLYLFDNDTSWMILISSFVGLLIEFWKIKKAVNVSIDKNKFPYISFVDKGSYVNSKTRQYDQEAMRYVSYALYPLMACYTVYSLIYETHKSWYSFILGTIVGFIYMFGFIMMTPQLWINYKLKSVAHMPWKAFMYKALNTFIDDLFAFVIKMPIMHRIGCFRDDIIFFIYLYQRWKYPVDPKRMNEYGQGGEEDDEALLEKIGQLECKAETKPSEGVKEEVVNEKDVAKGEDDNDLRHRNVTKPLEE</sequence>
<evidence type="ECO:0000256" key="7">
    <source>
        <dbReference type="SAM" id="Phobius"/>
    </source>
</evidence>
<gene>
    <name evidence="9" type="ORF">AKO1_012561</name>
</gene>
<protein>
    <recommendedName>
        <fullName evidence="11">Cleft lip and palate associated transmembrane protein</fullName>
    </recommendedName>
</protein>
<name>A0AAW2YW39_9EUKA</name>
<dbReference type="InterPro" id="IPR008429">
    <property type="entry name" value="CLPTM1"/>
</dbReference>
<accession>A0AAW2YW39</accession>
<proteinExistence type="inferred from homology"/>
<evidence type="ECO:0000256" key="3">
    <source>
        <dbReference type="ARBA" id="ARBA00022692"/>
    </source>
</evidence>
<keyword evidence="4 7" id="KW-1133">Transmembrane helix</keyword>
<evidence type="ECO:0000256" key="4">
    <source>
        <dbReference type="ARBA" id="ARBA00022989"/>
    </source>
</evidence>
<dbReference type="EMBL" id="JAOPGA020000783">
    <property type="protein sequence ID" value="KAL0481668.1"/>
    <property type="molecule type" value="Genomic_DNA"/>
</dbReference>
<comment type="caution">
    <text evidence="9">The sequence shown here is derived from an EMBL/GenBank/DDBJ whole genome shotgun (WGS) entry which is preliminary data.</text>
</comment>
<keyword evidence="10" id="KW-1185">Reference proteome</keyword>
<feature type="transmembrane region" description="Helical" evidence="7">
    <location>
        <begin position="317"/>
        <end position="337"/>
    </location>
</feature>
<keyword evidence="3 7" id="KW-0812">Transmembrane</keyword>
<dbReference type="GO" id="GO:0012505">
    <property type="term" value="C:endomembrane system"/>
    <property type="evidence" value="ECO:0007669"/>
    <property type="project" value="TreeGrafter"/>
</dbReference>
<feature type="chain" id="PRO_5043408194" description="Cleft lip and palate associated transmembrane protein" evidence="8">
    <location>
        <begin position="22"/>
        <end position="579"/>
    </location>
</feature>
<keyword evidence="8" id="KW-0732">Signal</keyword>
<feature type="transmembrane region" description="Helical" evidence="7">
    <location>
        <begin position="343"/>
        <end position="360"/>
    </location>
</feature>
<organism evidence="9 10">
    <name type="scientific">Acrasis kona</name>
    <dbReference type="NCBI Taxonomy" id="1008807"/>
    <lineage>
        <taxon>Eukaryota</taxon>
        <taxon>Discoba</taxon>
        <taxon>Heterolobosea</taxon>
        <taxon>Tetramitia</taxon>
        <taxon>Eutetramitia</taxon>
        <taxon>Acrasidae</taxon>
        <taxon>Acrasis</taxon>
    </lineage>
</organism>
<reference evidence="9 10" key="1">
    <citation type="submission" date="2024-03" db="EMBL/GenBank/DDBJ databases">
        <title>The Acrasis kona genome and developmental transcriptomes reveal deep origins of eukaryotic multicellular pathways.</title>
        <authorList>
            <person name="Sheikh S."/>
            <person name="Fu C.-J."/>
            <person name="Brown M.W."/>
            <person name="Baldauf S.L."/>
        </authorList>
    </citation>
    <scope>NUCLEOTIDE SEQUENCE [LARGE SCALE GENOMIC DNA]</scope>
    <source>
        <strain evidence="9 10">ATCC MYA-3509</strain>
    </source>
</reference>
<evidence type="ECO:0000256" key="6">
    <source>
        <dbReference type="SAM" id="MobiDB-lite"/>
    </source>
</evidence>
<evidence type="ECO:0000256" key="5">
    <source>
        <dbReference type="ARBA" id="ARBA00023136"/>
    </source>
</evidence>
<keyword evidence="5 7" id="KW-0472">Membrane</keyword>
<evidence type="ECO:0000313" key="10">
    <source>
        <dbReference type="Proteomes" id="UP001431209"/>
    </source>
</evidence>
<evidence type="ECO:0000256" key="1">
    <source>
        <dbReference type="ARBA" id="ARBA00004141"/>
    </source>
</evidence>
<dbReference type="Proteomes" id="UP001431209">
    <property type="component" value="Unassembled WGS sequence"/>
</dbReference>
<feature type="transmembrane region" description="Helical" evidence="7">
    <location>
        <begin position="399"/>
        <end position="418"/>
    </location>
</feature>
<dbReference type="GO" id="GO:0016020">
    <property type="term" value="C:membrane"/>
    <property type="evidence" value="ECO:0007669"/>
    <property type="project" value="UniProtKB-SubCell"/>
</dbReference>
<dbReference type="PANTHER" id="PTHR21347">
    <property type="entry name" value="CLEFT LIP AND PALATE ASSOCIATED TRANSMEMBRANE PROTEIN-RELATED"/>
    <property type="match status" value="1"/>
</dbReference>
<comment type="similarity">
    <text evidence="2">Belongs to the CLPTM1 family.</text>
</comment>
<dbReference type="PANTHER" id="PTHR21347:SF0">
    <property type="entry name" value="LIPID SCRAMBLASE CLPTM1L"/>
    <property type="match status" value="1"/>
</dbReference>
<evidence type="ECO:0008006" key="11">
    <source>
        <dbReference type="Google" id="ProtNLM"/>
    </source>
</evidence>
<evidence type="ECO:0000256" key="2">
    <source>
        <dbReference type="ARBA" id="ARBA00009310"/>
    </source>
</evidence>
<feature type="transmembrane region" description="Helical" evidence="7">
    <location>
        <begin position="281"/>
        <end position="301"/>
    </location>
</feature>
<feature type="transmembrane region" description="Helical" evidence="7">
    <location>
        <begin position="424"/>
        <end position="445"/>
    </location>
</feature>
<evidence type="ECO:0000256" key="8">
    <source>
        <dbReference type="SAM" id="SignalP"/>
    </source>
</evidence>
<dbReference type="Pfam" id="PF05602">
    <property type="entry name" value="CLPTM1"/>
    <property type="match status" value="1"/>
</dbReference>
<dbReference type="AlphaFoldDB" id="A0AAW2YW39"/>
<comment type="subcellular location">
    <subcellularLocation>
        <location evidence="1">Membrane</location>
        <topology evidence="1">Multi-pass membrane protein</topology>
    </subcellularLocation>
</comment>
<feature type="signal peptide" evidence="8">
    <location>
        <begin position="1"/>
        <end position="21"/>
    </location>
</feature>
<feature type="region of interest" description="Disordered" evidence="6">
    <location>
        <begin position="542"/>
        <end position="579"/>
    </location>
</feature>